<organism evidence="1 2">
    <name type="scientific">Aliidiomarina soli</name>
    <dbReference type="NCBI Taxonomy" id="1928574"/>
    <lineage>
        <taxon>Bacteria</taxon>
        <taxon>Pseudomonadati</taxon>
        <taxon>Pseudomonadota</taxon>
        <taxon>Gammaproteobacteria</taxon>
        <taxon>Alteromonadales</taxon>
        <taxon>Idiomarinaceae</taxon>
        <taxon>Aliidiomarina</taxon>
    </lineage>
</organism>
<dbReference type="Proteomes" id="UP000287823">
    <property type="component" value="Unassembled WGS sequence"/>
</dbReference>
<keyword evidence="2" id="KW-1185">Reference proteome</keyword>
<sequence length="214" mass="23636">MLTACTHSSPTDATDQSSDFAPVHEANGIQISGVFNPPDQWDLHLATPLLEASQPATESDSNNGNNEYWVRINDATERQPVTVNEVATGPLHFTLAVAQADLPIHQLTLYRNDTQLQVIGNDHPLPAIGQWLPTVKLTTESTPAHSEQNQLCLTWPDQLFEQASLLTVSEQGRLQLQQQSTSSPLCVDPIKENHAQLRVNLRNPVFAVQLKPNR</sequence>
<dbReference type="EMBL" id="PIPO01000006">
    <property type="protein sequence ID" value="RUO30351.1"/>
    <property type="molecule type" value="Genomic_DNA"/>
</dbReference>
<dbReference type="RefSeq" id="WP_126799832.1">
    <property type="nucleotide sequence ID" value="NZ_PIPO01000006.1"/>
</dbReference>
<evidence type="ECO:0000313" key="1">
    <source>
        <dbReference type="EMBL" id="RUO30351.1"/>
    </source>
</evidence>
<evidence type="ECO:0000313" key="2">
    <source>
        <dbReference type="Proteomes" id="UP000287823"/>
    </source>
</evidence>
<gene>
    <name evidence="1" type="ORF">CWE14_13365</name>
</gene>
<protein>
    <submittedName>
        <fullName evidence="1">Uncharacterized protein</fullName>
    </submittedName>
</protein>
<dbReference type="AlphaFoldDB" id="A0A432WD64"/>
<name>A0A432WD64_9GAMM</name>
<reference evidence="1 2" key="1">
    <citation type="journal article" date="2011" name="Front. Microbiol.">
        <title>Genomic signatures of strain selection and enhancement in Bacillus atrophaeus var. globigii, a historical biowarfare simulant.</title>
        <authorList>
            <person name="Gibbons H.S."/>
            <person name="Broomall S.M."/>
            <person name="McNew L.A."/>
            <person name="Daligault H."/>
            <person name="Chapman C."/>
            <person name="Bruce D."/>
            <person name="Karavis M."/>
            <person name="Krepps M."/>
            <person name="McGregor P.A."/>
            <person name="Hong C."/>
            <person name="Park K.H."/>
            <person name="Akmal A."/>
            <person name="Feldman A."/>
            <person name="Lin J.S."/>
            <person name="Chang W.E."/>
            <person name="Higgs B.W."/>
            <person name="Demirev P."/>
            <person name="Lindquist J."/>
            <person name="Liem A."/>
            <person name="Fochler E."/>
            <person name="Read T.D."/>
            <person name="Tapia R."/>
            <person name="Johnson S."/>
            <person name="Bishop-Lilly K.A."/>
            <person name="Detter C."/>
            <person name="Han C."/>
            <person name="Sozhamannan S."/>
            <person name="Rosenzweig C.N."/>
            <person name="Skowronski E.W."/>
        </authorList>
    </citation>
    <scope>NUCLEOTIDE SEQUENCE [LARGE SCALE GENOMIC DNA]</scope>
    <source>
        <strain evidence="1 2">Y4G10-17</strain>
    </source>
</reference>
<accession>A0A432WD64</accession>
<comment type="caution">
    <text evidence="1">The sequence shown here is derived from an EMBL/GenBank/DDBJ whole genome shotgun (WGS) entry which is preliminary data.</text>
</comment>
<proteinExistence type="predicted"/>